<feature type="chain" id="PRO_5003937729" evidence="2">
    <location>
        <begin position="29"/>
        <end position="232"/>
    </location>
</feature>
<accession>K9VY39</accession>
<evidence type="ECO:0000256" key="2">
    <source>
        <dbReference type="SAM" id="SignalP"/>
    </source>
</evidence>
<evidence type="ECO:0000256" key="1">
    <source>
        <dbReference type="SAM" id="MobiDB-lite"/>
    </source>
</evidence>
<dbReference type="HOGENOM" id="CLU_1193208_0_0_3"/>
<keyword evidence="2" id="KW-0732">Signal</keyword>
<sequence length="232" mass="25740">MDNRKPLHSFLPVSIALLMISSAGIAVSASIAEAKPPAHAPARGYRCKNDRSNANCKQQKNQNNRRNNSDNDNGDNDDPYNNDQSTNEGYTLSANTVLDLEYSGSRTITLRRNQTYSITLRVVRDIRNTQNQVLIPRNTRVEGEFRPTNGGFQFVARRLRLSNGNSYQINATSRTFYGTEELANGDIGSQRSGDLASIIADAVTGNRTNSNVMVLQPNTQIQMILNSDLTMR</sequence>
<name>K9VY39_9CYAN</name>
<dbReference type="OrthoDB" id="9767597at2"/>
<evidence type="ECO:0000313" key="3">
    <source>
        <dbReference type="EMBL" id="AFZ12045.1"/>
    </source>
</evidence>
<feature type="signal peptide" evidence="2">
    <location>
        <begin position="1"/>
        <end position="28"/>
    </location>
</feature>
<evidence type="ECO:0000313" key="4">
    <source>
        <dbReference type="Proteomes" id="UP000010472"/>
    </source>
</evidence>
<feature type="compositionally biased region" description="Low complexity" evidence="1">
    <location>
        <begin position="53"/>
        <end position="66"/>
    </location>
</feature>
<dbReference type="Proteomes" id="UP000010472">
    <property type="component" value="Chromosome"/>
</dbReference>
<organism evidence="3 4">
    <name type="scientific">Crinalium epipsammum PCC 9333</name>
    <dbReference type="NCBI Taxonomy" id="1173022"/>
    <lineage>
        <taxon>Bacteria</taxon>
        <taxon>Bacillati</taxon>
        <taxon>Cyanobacteriota</taxon>
        <taxon>Cyanophyceae</taxon>
        <taxon>Gomontiellales</taxon>
        <taxon>Gomontiellaceae</taxon>
        <taxon>Crinalium</taxon>
    </lineage>
</organism>
<protein>
    <submittedName>
        <fullName evidence="3">Uncharacterized protein</fullName>
    </submittedName>
</protein>
<keyword evidence="4" id="KW-1185">Reference proteome</keyword>
<gene>
    <name evidence="3" type="ORF">Cri9333_1138</name>
</gene>
<reference evidence="3 4" key="1">
    <citation type="submission" date="2012-06" db="EMBL/GenBank/DDBJ databases">
        <title>Finished chromosome of genome of Crinalium epipsammum PCC 9333.</title>
        <authorList>
            <consortium name="US DOE Joint Genome Institute"/>
            <person name="Gugger M."/>
            <person name="Coursin T."/>
            <person name="Rippka R."/>
            <person name="Tandeau De Marsac N."/>
            <person name="Huntemann M."/>
            <person name="Wei C.-L."/>
            <person name="Han J."/>
            <person name="Detter J.C."/>
            <person name="Han C."/>
            <person name="Tapia R."/>
            <person name="Davenport K."/>
            <person name="Daligault H."/>
            <person name="Erkkila T."/>
            <person name="Gu W."/>
            <person name="Munk A.C.C."/>
            <person name="Teshima H."/>
            <person name="Xu Y."/>
            <person name="Chain P."/>
            <person name="Chen A."/>
            <person name="Krypides N."/>
            <person name="Mavromatis K."/>
            <person name="Markowitz V."/>
            <person name="Szeto E."/>
            <person name="Ivanova N."/>
            <person name="Mikhailova N."/>
            <person name="Ovchinnikova G."/>
            <person name="Pagani I."/>
            <person name="Pati A."/>
            <person name="Goodwin L."/>
            <person name="Peters L."/>
            <person name="Pitluck S."/>
            <person name="Woyke T."/>
            <person name="Kerfeld C."/>
        </authorList>
    </citation>
    <scope>NUCLEOTIDE SEQUENCE [LARGE SCALE GENOMIC DNA]</scope>
    <source>
        <strain evidence="3 4">PCC 9333</strain>
    </source>
</reference>
<proteinExistence type="predicted"/>
<feature type="region of interest" description="Disordered" evidence="1">
    <location>
        <begin position="35"/>
        <end position="89"/>
    </location>
</feature>
<dbReference type="STRING" id="1173022.Cri9333_1138"/>
<dbReference type="RefSeq" id="WP_015202167.1">
    <property type="nucleotide sequence ID" value="NC_019753.1"/>
</dbReference>
<dbReference type="eggNOG" id="COG2948">
    <property type="taxonomic scope" value="Bacteria"/>
</dbReference>
<dbReference type="AlphaFoldDB" id="K9VY39"/>
<dbReference type="EMBL" id="CP003620">
    <property type="protein sequence ID" value="AFZ12045.1"/>
    <property type="molecule type" value="Genomic_DNA"/>
</dbReference>
<dbReference type="KEGG" id="cep:Cri9333_1138"/>